<sequence length="206" mass="22121">MTFDAVSPNGTVAATIATSGAKTASGIARNLFEAPNSIIYPSEDLADADELARLKGLILWLAWDSGIRVTLKKPYQESSEERDERVRTNALMVALAQVIKGDKVVEEEAKASIGPMSSSEMDWLNWVLATGETLHGMVIDPGLMIGAKSAGLGGIALVPSKPDLGVRVILREDATKTSLVYFAASKDHIAYQTKVIKTAPFEMLMI</sequence>
<dbReference type="KEGG" id="geo:Geob_2864"/>
<dbReference type="RefSeq" id="WP_012647936.1">
    <property type="nucleotide sequence ID" value="NC_011979.1"/>
</dbReference>
<protein>
    <submittedName>
        <fullName evidence="1">Uncharacterized protein</fullName>
    </submittedName>
</protein>
<dbReference type="EMBL" id="CP001390">
    <property type="protein sequence ID" value="ACM21208.1"/>
    <property type="molecule type" value="Genomic_DNA"/>
</dbReference>
<dbReference type="OrthoDB" id="8351115at2"/>
<reference evidence="1 2" key="1">
    <citation type="submission" date="2009-01" db="EMBL/GenBank/DDBJ databases">
        <title>Complete sequence of Geobacter sp. FRC-32.</title>
        <authorList>
            <consortium name="US DOE Joint Genome Institute"/>
            <person name="Lucas S."/>
            <person name="Copeland A."/>
            <person name="Lapidus A."/>
            <person name="Glavina del Rio T."/>
            <person name="Dalin E."/>
            <person name="Tice H."/>
            <person name="Bruce D."/>
            <person name="Goodwin L."/>
            <person name="Pitluck S."/>
            <person name="Saunders E."/>
            <person name="Brettin T."/>
            <person name="Detter J.C."/>
            <person name="Han C."/>
            <person name="Larimer F."/>
            <person name="Land M."/>
            <person name="Hauser L."/>
            <person name="Kyrpides N."/>
            <person name="Ovchinnikova G."/>
            <person name="Kostka J."/>
            <person name="Richardson P."/>
        </authorList>
    </citation>
    <scope>NUCLEOTIDE SEQUENCE [LARGE SCALE GENOMIC DNA]</scope>
    <source>
        <strain evidence="2">DSM 22248 / JCM 15807 / FRC-32</strain>
    </source>
</reference>
<accession>B9M290</accession>
<dbReference type="STRING" id="316067.Geob_2864"/>
<evidence type="ECO:0000313" key="2">
    <source>
        <dbReference type="Proteomes" id="UP000007721"/>
    </source>
</evidence>
<dbReference type="AlphaFoldDB" id="B9M290"/>
<proteinExistence type="predicted"/>
<gene>
    <name evidence="1" type="ordered locus">Geob_2864</name>
</gene>
<organism evidence="1 2">
    <name type="scientific">Geotalea daltonii (strain DSM 22248 / JCM 15807 / FRC-32)</name>
    <name type="common">Geobacter daltonii</name>
    <dbReference type="NCBI Taxonomy" id="316067"/>
    <lineage>
        <taxon>Bacteria</taxon>
        <taxon>Pseudomonadati</taxon>
        <taxon>Thermodesulfobacteriota</taxon>
        <taxon>Desulfuromonadia</taxon>
        <taxon>Geobacterales</taxon>
        <taxon>Geobacteraceae</taxon>
        <taxon>Geotalea</taxon>
    </lineage>
</organism>
<dbReference type="Proteomes" id="UP000007721">
    <property type="component" value="Chromosome"/>
</dbReference>
<name>B9M290_GEODF</name>
<evidence type="ECO:0000313" key="1">
    <source>
        <dbReference type="EMBL" id="ACM21208.1"/>
    </source>
</evidence>
<keyword evidence="2" id="KW-1185">Reference proteome</keyword>
<dbReference type="HOGENOM" id="CLU_1330355_0_0_7"/>